<feature type="non-terminal residue" evidence="1">
    <location>
        <position position="1"/>
    </location>
</feature>
<name>X0WAS9_9ZZZZ</name>
<dbReference type="AlphaFoldDB" id="X0WAS9"/>
<accession>X0WAS9</accession>
<dbReference type="EMBL" id="BARS01035715">
    <property type="protein sequence ID" value="GAG21688.1"/>
    <property type="molecule type" value="Genomic_DNA"/>
</dbReference>
<sequence>AFQDLATETRPIAHALGETSLAFEVHPTLDPHRLAARAQTASSIISRFEADR</sequence>
<comment type="caution">
    <text evidence="1">The sequence shown here is derived from an EMBL/GenBank/DDBJ whole genome shotgun (WGS) entry which is preliminary data.</text>
</comment>
<protein>
    <submittedName>
        <fullName evidence="1">Uncharacterized protein</fullName>
    </submittedName>
</protein>
<gene>
    <name evidence="1" type="ORF">S01H1_54995</name>
</gene>
<evidence type="ECO:0000313" key="1">
    <source>
        <dbReference type="EMBL" id="GAG21688.1"/>
    </source>
</evidence>
<reference evidence="1" key="1">
    <citation type="journal article" date="2014" name="Front. Microbiol.">
        <title>High frequency of phylogenetically diverse reductive dehalogenase-homologous genes in deep subseafloor sedimentary metagenomes.</title>
        <authorList>
            <person name="Kawai M."/>
            <person name="Futagami T."/>
            <person name="Toyoda A."/>
            <person name="Takaki Y."/>
            <person name="Nishi S."/>
            <person name="Hori S."/>
            <person name="Arai W."/>
            <person name="Tsubouchi T."/>
            <person name="Morono Y."/>
            <person name="Uchiyama I."/>
            <person name="Ito T."/>
            <person name="Fujiyama A."/>
            <person name="Inagaki F."/>
            <person name="Takami H."/>
        </authorList>
    </citation>
    <scope>NUCLEOTIDE SEQUENCE</scope>
    <source>
        <strain evidence="1">Expedition CK06-06</strain>
    </source>
</reference>
<proteinExistence type="predicted"/>
<organism evidence="1">
    <name type="scientific">marine sediment metagenome</name>
    <dbReference type="NCBI Taxonomy" id="412755"/>
    <lineage>
        <taxon>unclassified sequences</taxon>
        <taxon>metagenomes</taxon>
        <taxon>ecological metagenomes</taxon>
    </lineage>
</organism>